<gene>
    <name evidence="4" type="ORF">NUH88_02555</name>
</gene>
<evidence type="ECO:0000313" key="5">
    <source>
        <dbReference type="Proteomes" id="UP001060336"/>
    </source>
</evidence>
<keyword evidence="5" id="KW-1185">Reference proteome</keyword>
<dbReference type="GO" id="GO:0006508">
    <property type="term" value="P:proteolysis"/>
    <property type="evidence" value="ECO:0007669"/>
    <property type="project" value="InterPro"/>
</dbReference>
<dbReference type="AlphaFoldDB" id="A0A9J7AYS1"/>
<dbReference type="SMART" id="SM00631">
    <property type="entry name" value="Zn_pept"/>
    <property type="match status" value="1"/>
</dbReference>
<comment type="similarity">
    <text evidence="2">Belongs to the peptidase M14 family.</text>
</comment>
<dbReference type="GO" id="GO:0008270">
    <property type="term" value="F:zinc ion binding"/>
    <property type="evidence" value="ECO:0007669"/>
    <property type="project" value="InterPro"/>
</dbReference>
<dbReference type="EMBL" id="CP102480">
    <property type="protein sequence ID" value="UUX50581.1"/>
    <property type="molecule type" value="Genomic_DNA"/>
</dbReference>
<organism evidence="4 5">
    <name type="scientific">Nisaea acidiphila</name>
    <dbReference type="NCBI Taxonomy" id="1862145"/>
    <lineage>
        <taxon>Bacteria</taxon>
        <taxon>Pseudomonadati</taxon>
        <taxon>Pseudomonadota</taxon>
        <taxon>Alphaproteobacteria</taxon>
        <taxon>Rhodospirillales</taxon>
        <taxon>Thalassobaculaceae</taxon>
        <taxon>Nisaea</taxon>
    </lineage>
</organism>
<comment type="cofactor">
    <cofactor evidence="1">
        <name>Zn(2+)</name>
        <dbReference type="ChEBI" id="CHEBI:29105"/>
    </cofactor>
</comment>
<dbReference type="PANTHER" id="PTHR12756">
    <property type="entry name" value="CYTOSOLIC CARBOXYPEPTIDASE"/>
    <property type="match status" value="1"/>
</dbReference>
<dbReference type="InterPro" id="IPR050821">
    <property type="entry name" value="Cytosolic_carboxypeptidase"/>
</dbReference>
<dbReference type="Gene3D" id="2.60.40.3120">
    <property type="match status" value="1"/>
</dbReference>
<dbReference type="RefSeq" id="WP_257769770.1">
    <property type="nucleotide sequence ID" value="NZ_CP102480.1"/>
</dbReference>
<evidence type="ECO:0000256" key="1">
    <source>
        <dbReference type="ARBA" id="ARBA00001947"/>
    </source>
</evidence>
<dbReference type="Pfam" id="PF00246">
    <property type="entry name" value="Peptidase_M14"/>
    <property type="match status" value="1"/>
</dbReference>
<dbReference type="KEGG" id="naci:NUH88_02555"/>
<keyword evidence="4" id="KW-0121">Carboxypeptidase</keyword>
<dbReference type="InterPro" id="IPR040626">
    <property type="entry name" value="Pepdidase_M14_N"/>
</dbReference>
<feature type="active site" description="Proton donor/acceptor" evidence="2">
    <location>
        <position position="336"/>
    </location>
</feature>
<dbReference type="CDD" id="cd06234">
    <property type="entry name" value="M14_PaCCP-like"/>
    <property type="match status" value="1"/>
</dbReference>
<reference evidence="4" key="1">
    <citation type="submission" date="2022-08" db="EMBL/GenBank/DDBJ databases">
        <title>Nisaea acidiphila sp. nov., isolated from a marine algal debris and emended description of the genus Nisaea Urios et al. 2008.</title>
        <authorList>
            <person name="Kwon K."/>
        </authorList>
    </citation>
    <scope>NUCLEOTIDE SEQUENCE</scope>
    <source>
        <strain evidence="4">MEBiC11861</strain>
    </source>
</reference>
<evidence type="ECO:0000256" key="2">
    <source>
        <dbReference type="PROSITE-ProRule" id="PRU01379"/>
    </source>
</evidence>
<dbReference type="GO" id="GO:0004181">
    <property type="term" value="F:metallocarboxypeptidase activity"/>
    <property type="evidence" value="ECO:0007669"/>
    <property type="project" value="InterPro"/>
</dbReference>
<dbReference type="PROSITE" id="PS52035">
    <property type="entry name" value="PEPTIDASE_M14"/>
    <property type="match status" value="1"/>
</dbReference>
<dbReference type="Gene3D" id="3.40.630.10">
    <property type="entry name" value="Zn peptidases"/>
    <property type="match status" value="1"/>
</dbReference>
<keyword evidence="4" id="KW-0378">Hydrolase</keyword>
<dbReference type="Pfam" id="PF18027">
    <property type="entry name" value="Pepdidase_M14_N"/>
    <property type="match status" value="1"/>
</dbReference>
<accession>A0A9J7AYS1</accession>
<keyword evidence="4" id="KW-0645">Protease</keyword>
<dbReference type="PANTHER" id="PTHR12756:SF11">
    <property type="entry name" value="CYTOSOLIC CARBOXYPEPTIDASE 1"/>
    <property type="match status" value="1"/>
</dbReference>
<name>A0A9J7AYS1_9PROT</name>
<feature type="domain" description="Peptidase M14" evidence="3">
    <location>
        <begin position="111"/>
        <end position="372"/>
    </location>
</feature>
<evidence type="ECO:0000313" key="4">
    <source>
        <dbReference type="EMBL" id="UUX50581.1"/>
    </source>
</evidence>
<evidence type="ECO:0000259" key="3">
    <source>
        <dbReference type="PROSITE" id="PS52035"/>
    </source>
</evidence>
<proteinExistence type="inferred from homology"/>
<dbReference type="InterPro" id="IPR000834">
    <property type="entry name" value="Peptidase_M14"/>
</dbReference>
<dbReference type="SUPFAM" id="SSF53187">
    <property type="entry name" value="Zn-dependent exopeptidases"/>
    <property type="match status" value="1"/>
</dbReference>
<protein>
    <submittedName>
        <fullName evidence="4">M14-type cytosolic carboxypeptidase</fullName>
    </submittedName>
</protein>
<sequence>MLRIDAAFDSGNIETVSLDDPNDIQLRIRKDNQSDFYQWFHFRLSGAAGRGVTMRILNAGGSSYPKGWENYRVCASYDRETWFRVPTSYDGTELTIRHVPEADYVWYAYFEPYSMERHQDLIASAQLSGRCTAEVIGETYEGQTIDLLTLGEAADGKKALWVFARQHPGEPMAEWYMEGFVERLLDETDGTSRALLEKAVIYAVPNMNPDGTRRGHLRTNALGVNLNREWAEPSEEKSPEVLCVLEEMAARGIDLSFDVHGDEAIPYNFIAGSYGVPGIADAHVTMLDRFQAVYAAINPDFQTEHGYPKPAPGKGNLTTSTGHIANRLGALSMTLEMPFKDADNQPDPVHGWDGARSKALGRSLVDVLLATVDELPARMERN</sequence>
<dbReference type="Proteomes" id="UP001060336">
    <property type="component" value="Chromosome"/>
</dbReference>